<dbReference type="PANTHER" id="PTHR34047">
    <property type="entry name" value="NUCLEAR INTRON MATURASE 1, MITOCHONDRIAL-RELATED"/>
    <property type="match status" value="1"/>
</dbReference>
<evidence type="ECO:0000259" key="1">
    <source>
        <dbReference type="PROSITE" id="PS50878"/>
    </source>
</evidence>
<dbReference type="EMBL" id="RCBY01000002">
    <property type="protein sequence ID" value="RQH57501.1"/>
    <property type="molecule type" value="Genomic_DNA"/>
</dbReference>
<dbReference type="Proteomes" id="UP000269154">
    <property type="component" value="Unassembled WGS sequence"/>
</dbReference>
<dbReference type="Pfam" id="PF13655">
    <property type="entry name" value="RVT_N"/>
    <property type="match status" value="1"/>
</dbReference>
<dbReference type="InterPro" id="IPR000477">
    <property type="entry name" value="RT_dom"/>
</dbReference>
<evidence type="ECO:0000313" key="3">
    <source>
        <dbReference type="Proteomes" id="UP000269154"/>
    </source>
</evidence>
<dbReference type="InterPro" id="IPR051083">
    <property type="entry name" value="GrpII_Intron_Splice-Mob/Def"/>
</dbReference>
<dbReference type="SUPFAM" id="SSF56672">
    <property type="entry name" value="DNA/RNA polymerases"/>
    <property type="match status" value="1"/>
</dbReference>
<evidence type="ECO:0000313" key="2">
    <source>
        <dbReference type="EMBL" id="RQH57501.1"/>
    </source>
</evidence>
<dbReference type="Pfam" id="PF00078">
    <property type="entry name" value="RVT_1"/>
    <property type="match status" value="1"/>
</dbReference>
<sequence length="468" mass="53535">MTNTSETTTVEMKWSDINWKSVNRAVFRLQKRIYKASLNGDTKTVRKLQKLLVKSKSAKLLAVRKVTQSNITRQNTPGIDGIAQIAQKIQLDGKAQPVRRIEIPQRNKQEKIPFGIPTMEDWSKQVLAKIALEPEWEARFEANSYGFRPGKSAKDAITAIYSDIKKTSYYVLGAEIEQCFDQINHGRLLDKLNTYPAMRRQIKAWLKAGVIEKDVFYKAENGTAKGGVISPLLANIALHGMQEALQEVFSEKNTTYGIQPDINFNPPLFHRYAGNFVILHESKKVIEECLEIINDYLENIGLKLKDSTTRIAHTLGDGKVQTGFDYLGFNVRQYPVKDINSATDGNGNKLGFKTLIKPTKEAIKRHTRVLKHTIRLYRNAAQEKLIEVLTPKIREWSNYYDSVVSSRVFAKMDNILFHQLLRWGYYRASMQGKKHTVNKYWGVDKGQGWKFITPDGKVLRNHKESCSH</sequence>
<feature type="domain" description="Reverse transcriptase" evidence="1">
    <location>
        <begin position="1"/>
        <end position="331"/>
    </location>
</feature>
<dbReference type="InterPro" id="IPR025960">
    <property type="entry name" value="RVT_N"/>
</dbReference>
<dbReference type="PROSITE" id="PS50878">
    <property type="entry name" value="RT_POL"/>
    <property type="match status" value="1"/>
</dbReference>
<dbReference type="InterPro" id="IPR043502">
    <property type="entry name" value="DNA/RNA_pol_sf"/>
</dbReference>
<dbReference type="PANTHER" id="PTHR34047:SF10">
    <property type="entry name" value="GROUP II INTRON-ASSOCIATED OPEN READING FRAME"/>
    <property type="match status" value="1"/>
</dbReference>
<dbReference type="Pfam" id="PF08388">
    <property type="entry name" value="GIIM"/>
    <property type="match status" value="1"/>
</dbReference>
<dbReference type="OrthoDB" id="416072at2"/>
<keyword evidence="3" id="KW-1185">Reference proteome</keyword>
<reference evidence="2 3" key="1">
    <citation type="journal article" date="2018" name="ACS Chem. Biol.">
        <title>Ketoreductase domain dysfunction expands chemodiversity: malyngamide biosynthesis in the cyanobacterium Okeania hirsuta.</title>
        <authorList>
            <person name="Moss N.A."/>
            <person name="Leao T."/>
            <person name="Rankin M."/>
            <person name="McCullough T.M."/>
            <person name="Qu P."/>
            <person name="Korobeynikov A."/>
            <person name="Smith J.L."/>
            <person name="Gerwick L."/>
            <person name="Gerwick W.H."/>
        </authorList>
    </citation>
    <scope>NUCLEOTIDE SEQUENCE [LARGE SCALE GENOMIC DNA]</scope>
    <source>
        <strain evidence="2 3">PAB10Feb10-1</strain>
    </source>
</reference>
<keyword evidence="2" id="KW-0808">Transferase</keyword>
<dbReference type="RefSeq" id="WP_124146170.1">
    <property type="nucleotide sequence ID" value="NZ_CAWOKI010000144.1"/>
</dbReference>
<dbReference type="InterPro" id="IPR013597">
    <property type="entry name" value="Mat_intron_G2"/>
</dbReference>
<name>A0A3N6PVG6_9CYAN</name>
<dbReference type="CDD" id="cd01651">
    <property type="entry name" value="RT_G2_intron"/>
    <property type="match status" value="1"/>
</dbReference>
<proteinExistence type="predicted"/>
<gene>
    <name evidence="2" type="ORF">D5R40_00545</name>
</gene>
<accession>A0A3N6PVG6</accession>
<protein>
    <submittedName>
        <fullName evidence="2">Group II intron reverse transcriptase/maturase</fullName>
    </submittedName>
</protein>
<keyword evidence="2" id="KW-0695">RNA-directed DNA polymerase</keyword>
<dbReference type="GO" id="GO:0003964">
    <property type="term" value="F:RNA-directed DNA polymerase activity"/>
    <property type="evidence" value="ECO:0007669"/>
    <property type="project" value="UniProtKB-KW"/>
</dbReference>
<dbReference type="AlphaFoldDB" id="A0A3N6PVG6"/>
<comment type="caution">
    <text evidence="2">The sequence shown here is derived from an EMBL/GenBank/DDBJ whole genome shotgun (WGS) entry which is preliminary data.</text>
</comment>
<organism evidence="2 3">
    <name type="scientific">Okeania hirsuta</name>
    <dbReference type="NCBI Taxonomy" id="1458930"/>
    <lineage>
        <taxon>Bacteria</taxon>
        <taxon>Bacillati</taxon>
        <taxon>Cyanobacteriota</taxon>
        <taxon>Cyanophyceae</taxon>
        <taxon>Oscillatoriophycideae</taxon>
        <taxon>Oscillatoriales</taxon>
        <taxon>Microcoleaceae</taxon>
        <taxon>Okeania</taxon>
    </lineage>
</organism>
<keyword evidence="2" id="KW-0548">Nucleotidyltransferase</keyword>